<dbReference type="STRING" id="2094558.A0A314Z7Z2"/>
<dbReference type="Gene3D" id="3.30.559.10">
    <property type="entry name" value="Chloramphenicol acetyltransferase-like domain"/>
    <property type="match status" value="1"/>
</dbReference>
<comment type="similarity">
    <text evidence="1">Belongs to the plant acyltransferase family.</text>
</comment>
<evidence type="ECO:0000256" key="1">
    <source>
        <dbReference type="ARBA" id="ARBA00009861"/>
    </source>
</evidence>
<protein>
    <submittedName>
        <fullName evidence="4">BAHD acyltransferase</fullName>
    </submittedName>
</protein>
<dbReference type="EMBL" id="PJQY01000249">
    <property type="protein sequence ID" value="PQQ14800.1"/>
    <property type="molecule type" value="Genomic_DNA"/>
</dbReference>
<evidence type="ECO:0000313" key="4">
    <source>
        <dbReference type="EMBL" id="PQQ14800.1"/>
    </source>
</evidence>
<dbReference type="AlphaFoldDB" id="A0A314Z7Z2"/>
<dbReference type="GO" id="GO:0016746">
    <property type="term" value="F:acyltransferase activity"/>
    <property type="evidence" value="ECO:0007669"/>
    <property type="project" value="UniProtKB-KW"/>
</dbReference>
<proteinExistence type="inferred from homology"/>
<sequence length="127" mass="14815">MEASRSNLGMSLRPSVLRHTVNLRKRVTLLLPENLAGNVGKGSEQVKEKYAAKVGFDSKETRQELKDYYRDLIDNEGIDNYNCTSFCRFTFYETDFGWEKPAWVSFASFPIKNMLWIFHIQRILVIN</sequence>
<keyword evidence="2 4" id="KW-0808">Transferase</keyword>
<dbReference type="PANTHER" id="PTHR31623">
    <property type="entry name" value="F21J9.9"/>
    <property type="match status" value="1"/>
</dbReference>
<dbReference type="Pfam" id="PF02458">
    <property type="entry name" value="Transferase"/>
    <property type="match status" value="1"/>
</dbReference>
<evidence type="ECO:0000256" key="2">
    <source>
        <dbReference type="ARBA" id="ARBA00022679"/>
    </source>
</evidence>
<reference evidence="4 5" key="1">
    <citation type="submission" date="2018-02" db="EMBL/GenBank/DDBJ databases">
        <title>Draft genome of wild Prunus yedoensis var. nudiflora.</title>
        <authorList>
            <person name="Baek S."/>
            <person name="Kim J.-H."/>
            <person name="Choi K."/>
            <person name="Kim G.-B."/>
            <person name="Cho A."/>
            <person name="Jang H."/>
            <person name="Shin C.-H."/>
            <person name="Yu H.-J."/>
            <person name="Mun J.-H."/>
        </authorList>
    </citation>
    <scope>NUCLEOTIDE SEQUENCE [LARGE SCALE GENOMIC DNA]</scope>
    <source>
        <strain evidence="5">cv. Jeju island</strain>
        <tissue evidence="4">Leaf</tissue>
    </source>
</reference>
<dbReference type="Proteomes" id="UP000250321">
    <property type="component" value="Unassembled WGS sequence"/>
</dbReference>
<evidence type="ECO:0000256" key="3">
    <source>
        <dbReference type="ARBA" id="ARBA00023315"/>
    </source>
</evidence>
<keyword evidence="3 4" id="KW-0012">Acyltransferase</keyword>
<dbReference type="InterPro" id="IPR023213">
    <property type="entry name" value="CAT-like_dom_sf"/>
</dbReference>
<organism evidence="4 5">
    <name type="scientific">Prunus yedoensis var. nudiflora</name>
    <dbReference type="NCBI Taxonomy" id="2094558"/>
    <lineage>
        <taxon>Eukaryota</taxon>
        <taxon>Viridiplantae</taxon>
        <taxon>Streptophyta</taxon>
        <taxon>Embryophyta</taxon>
        <taxon>Tracheophyta</taxon>
        <taxon>Spermatophyta</taxon>
        <taxon>Magnoliopsida</taxon>
        <taxon>eudicotyledons</taxon>
        <taxon>Gunneridae</taxon>
        <taxon>Pentapetalae</taxon>
        <taxon>rosids</taxon>
        <taxon>fabids</taxon>
        <taxon>Rosales</taxon>
        <taxon>Rosaceae</taxon>
        <taxon>Amygdaloideae</taxon>
        <taxon>Amygdaleae</taxon>
        <taxon>Prunus</taxon>
    </lineage>
</organism>
<dbReference type="PANTHER" id="PTHR31623:SF17">
    <property type="entry name" value="F21J9.9"/>
    <property type="match status" value="1"/>
</dbReference>
<gene>
    <name evidence="4" type="ORF">Pyn_06173</name>
</gene>
<accession>A0A314Z7Z2</accession>
<comment type="caution">
    <text evidence="4">The sequence shown here is derived from an EMBL/GenBank/DDBJ whole genome shotgun (WGS) entry which is preliminary data.</text>
</comment>
<name>A0A314Z7Z2_PRUYE</name>
<keyword evidence="5" id="KW-1185">Reference proteome</keyword>
<evidence type="ECO:0000313" key="5">
    <source>
        <dbReference type="Proteomes" id="UP000250321"/>
    </source>
</evidence>